<evidence type="ECO:0000313" key="2">
    <source>
        <dbReference type="Proteomes" id="UP001281761"/>
    </source>
</evidence>
<reference evidence="1 2" key="1">
    <citation type="journal article" date="2022" name="bioRxiv">
        <title>Genomics of Preaxostyla Flagellates Illuminates Evolutionary Transitions and the Path Towards Mitochondrial Loss.</title>
        <authorList>
            <person name="Novak L.V.F."/>
            <person name="Treitli S.C."/>
            <person name="Pyrih J."/>
            <person name="Halakuc P."/>
            <person name="Pipaliya S.V."/>
            <person name="Vacek V."/>
            <person name="Brzon O."/>
            <person name="Soukal P."/>
            <person name="Eme L."/>
            <person name="Dacks J.B."/>
            <person name="Karnkowska A."/>
            <person name="Elias M."/>
            <person name="Hampl V."/>
        </authorList>
    </citation>
    <scope>NUCLEOTIDE SEQUENCE [LARGE SCALE GENOMIC DNA]</scope>
    <source>
        <strain evidence="1">NAU3</strain>
        <tissue evidence="1">Gut</tissue>
    </source>
</reference>
<dbReference type="Proteomes" id="UP001281761">
    <property type="component" value="Unassembled WGS sequence"/>
</dbReference>
<accession>A0ABQ9YGM4</accession>
<dbReference type="EMBL" id="JARBJD010000008">
    <property type="protein sequence ID" value="KAK2962911.1"/>
    <property type="molecule type" value="Genomic_DNA"/>
</dbReference>
<name>A0ABQ9YGM4_9EUKA</name>
<keyword evidence="2" id="KW-1185">Reference proteome</keyword>
<evidence type="ECO:0000313" key="1">
    <source>
        <dbReference type="EMBL" id="KAK2962911.1"/>
    </source>
</evidence>
<proteinExistence type="predicted"/>
<organism evidence="1 2">
    <name type="scientific">Blattamonas nauphoetae</name>
    <dbReference type="NCBI Taxonomy" id="2049346"/>
    <lineage>
        <taxon>Eukaryota</taxon>
        <taxon>Metamonada</taxon>
        <taxon>Preaxostyla</taxon>
        <taxon>Oxymonadida</taxon>
        <taxon>Blattamonas</taxon>
    </lineage>
</organism>
<sequence>MVEQQLARKEETFQAREVLENWAVGPDNGGPERDGDEYKVTVMEKENPLSGATSFKESEKSTPDLHTCDLMYIDLSGTQFIKGGAVRIVAVMKAKRSGWVSWCDEMYDEREFMIAVSEEFRSDLRGECTDVGCEILRECGGLDRPPQHVVVGVCDECEDNVNDQFSLPRKERMLYVARNIPSLPVEFRELKRREES</sequence>
<comment type="caution">
    <text evidence="1">The sequence shown here is derived from an EMBL/GenBank/DDBJ whole genome shotgun (WGS) entry which is preliminary data.</text>
</comment>
<gene>
    <name evidence="1" type="ORF">BLNAU_1934</name>
</gene>
<protein>
    <submittedName>
        <fullName evidence="1">Uncharacterized protein</fullName>
    </submittedName>
</protein>